<name>A0A392W0W4_9FABA</name>
<organism evidence="1 2">
    <name type="scientific">Trifolium medium</name>
    <dbReference type="NCBI Taxonomy" id="97028"/>
    <lineage>
        <taxon>Eukaryota</taxon>
        <taxon>Viridiplantae</taxon>
        <taxon>Streptophyta</taxon>
        <taxon>Embryophyta</taxon>
        <taxon>Tracheophyta</taxon>
        <taxon>Spermatophyta</taxon>
        <taxon>Magnoliopsida</taxon>
        <taxon>eudicotyledons</taxon>
        <taxon>Gunneridae</taxon>
        <taxon>Pentapetalae</taxon>
        <taxon>rosids</taxon>
        <taxon>fabids</taxon>
        <taxon>Fabales</taxon>
        <taxon>Fabaceae</taxon>
        <taxon>Papilionoideae</taxon>
        <taxon>50 kb inversion clade</taxon>
        <taxon>NPAAA clade</taxon>
        <taxon>Hologalegina</taxon>
        <taxon>IRL clade</taxon>
        <taxon>Trifolieae</taxon>
        <taxon>Trifolium</taxon>
    </lineage>
</organism>
<proteinExistence type="predicted"/>
<keyword evidence="2" id="KW-1185">Reference proteome</keyword>
<evidence type="ECO:0000313" key="2">
    <source>
        <dbReference type="Proteomes" id="UP000265520"/>
    </source>
</evidence>
<dbReference type="Proteomes" id="UP000265520">
    <property type="component" value="Unassembled WGS sequence"/>
</dbReference>
<feature type="non-terminal residue" evidence="1">
    <location>
        <position position="1"/>
    </location>
</feature>
<evidence type="ECO:0000313" key="1">
    <source>
        <dbReference type="EMBL" id="MCI94324.1"/>
    </source>
</evidence>
<comment type="caution">
    <text evidence="1">The sequence shown here is derived from an EMBL/GenBank/DDBJ whole genome shotgun (WGS) entry which is preliminary data.</text>
</comment>
<reference evidence="1 2" key="1">
    <citation type="journal article" date="2018" name="Front. Plant Sci.">
        <title>Red Clover (Trifolium pratense) and Zigzag Clover (T. medium) - A Picture of Genomic Similarities and Differences.</title>
        <authorList>
            <person name="Dluhosova J."/>
            <person name="Istvanek J."/>
            <person name="Nedelnik J."/>
            <person name="Repkova J."/>
        </authorList>
    </citation>
    <scope>NUCLEOTIDE SEQUENCE [LARGE SCALE GENOMIC DNA]</scope>
    <source>
        <strain evidence="2">cv. 10/8</strain>
        <tissue evidence="1">Leaf</tissue>
    </source>
</reference>
<protein>
    <submittedName>
        <fullName evidence="1">Uncharacterized protein</fullName>
    </submittedName>
</protein>
<dbReference type="AlphaFoldDB" id="A0A392W0W4"/>
<accession>A0A392W0W4</accession>
<sequence>SSKVVDPSRIMGSLYRAGLSTRCTEQECGLVVPSRSGFGPARGPVQNMLPLHSDEYSVNSVN</sequence>
<dbReference type="EMBL" id="LXQA011353228">
    <property type="protein sequence ID" value="MCI94324.1"/>
    <property type="molecule type" value="Genomic_DNA"/>
</dbReference>